<feature type="region of interest" description="Disordered" evidence="1">
    <location>
        <begin position="1"/>
        <end position="29"/>
    </location>
</feature>
<evidence type="ECO:0000256" key="1">
    <source>
        <dbReference type="SAM" id="MobiDB-lite"/>
    </source>
</evidence>
<proteinExistence type="predicted"/>
<feature type="compositionally biased region" description="Polar residues" evidence="1">
    <location>
        <begin position="15"/>
        <end position="29"/>
    </location>
</feature>
<keyword evidence="3" id="KW-1185">Reference proteome</keyword>
<name>A0ABN7X6Q3_GIGMA</name>
<feature type="non-terminal residue" evidence="2">
    <location>
        <position position="53"/>
    </location>
</feature>
<comment type="caution">
    <text evidence="2">The sequence shown here is derived from an EMBL/GenBank/DDBJ whole genome shotgun (WGS) entry which is preliminary data.</text>
</comment>
<feature type="non-terminal residue" evidence="2">
    <location>
        <position position="1"/>
    </location>
</feature>
<protein>
    <submittedName>
        <fullName evidence="2">13802_t:CDS:1</fullName>
    </submittedName>
</protein>
<dbReference type="Proteomes" id="UP000789901">
    <property type="component" value="Unassembled WGS sequence"/>
</dbReference>
<sequence>KSSHKNSHINEFDNLETSDSSQAESVIGNRSSLRPRSFVWKYFKKKKNSSFTK</sequence>
<evidence type="ECO:0000313" key="3">
    <source>
        <dbReference type="Proteomes" id="UP000789901"/>
    </source>
</evidence>
<organism evidence="2 3">
    <name type="scientific">Gigaspora margarita</name>
    <dbReference type="NCBI Taxonomy" id="4874"/>
    <lineage>
        <taxon>Eukaryota</taxon>
        <taxon>Fungi</taxon>
        <taxon>Fungi incertae sedis</taxon>
        <taxon>Mucoromycota</taxon>
        <taxon>Glomeromycotina</taxon>
        <taxon>Glomeromycetes</taxon>
        <taxon>Diversisporales</taxon>
        <taxon>Gigasporaceae</taxon>
        <taxon>Gigaspora</taxon>
    </lineage>
</organism>
<reference evidence="2 3" key="1">
    <citation type="submission" date="2021-06" db="EMBL/GenBank/DDBJ databases">
        <authorList>
            <person name="Kallberg Y."/>
            <person name="Tangrot J."/>
            <person name="Rosling A."/>
        </authorList>
    </citation>
    <scope>NUCLEOTIDE SEQUENCE [LARGE SCALE GENOMIC DNA]</scope>
    <source>
        <strain evidence="2 3">120-4 pot B 10/14</strain>
    </source>
</reference>
<gene>
    <name evidence="2" type="ORF">GMARGA_LOCUS39698</name>
</gene>
<accession>A0ABN7X6Q3</accession>
<evidence type="ECO:0000313" key="2">
    <source>
        <dbReference type="EMBL" id="CAG8849407.1"/>
    </source>
</evidence>
<dbReference type="EMBL" id="CAJVQB010096102">
    <property type="protein sequence ID" value="CAG8849407.1"/>
    <property type="molecule type" value="Genomic_DNA"/>
</dbReference>